<keyword evidence="8" id="KW-1185">Reference proteome</keyword>
<feature type="transmembrane region" description="Helical" evidence="5">
    <location>
        <begin position="127"/>
        <end position="144"/>
    </location>
</feature>
<dbReference type="InterPro" id="IPR004481">
    <property type="entry name" value="K/Na/Ca-exchanger"/>
</dbReference>
<evidence type="ECO:0000256" key="3">
    <source>
        <dbReference type="ARBA" id="ARBA00022989"/>
    </source>
</evidence>
<feature type="transmembrane region" description="Helical" evidence="5">
    <location>
        <begin position="275"/>
        <end position="293"/>
    </location>
</feature>
<evidence type="ECO:0000313" key="7">
    <source>
        <dbReference type="EMBL" id="SDA59497.1"/>
    </source>
</evidence>
<dbReference type="Pfam" id="PF01699">
    <property type="entry name" value="Na_Ca_ex"/>
    <property type="match status" value="2"/>
</dbReference>
<dbReference type="Proteomes" id="UP000199689">
    <property type="component" value="Unassembled WGS sequence"/>
</dbReference>
<proteinExistence type="predicted"/>
<dbReference type="PANTHER" id="PTHR10846:SF8">
    <property type="entry name" value="INNER MEMBRANE PROTEIN YRBG"/>
    <property type="match status" value="1"/>
</dbReference>
<evidence type="ECO:0000256" key="2">
    <source>
        <dbReference type="ARBA" id="ARBA00022692"/>
    </source>
</evidence>
<feature type="transmembrane region" description="Helical" evidence="5">
    <location>
        <begin position="104"/>
        <end position="121"/>
    </location>
</feature>
<dbReference type="GO" id="GO:0005262">
    <property type="term" value="F:calcium channel activity"/>
    <property type="evidence" value="ECO:0007669"/>
    <property type="project" value="TreeGrafter"/>
</dbReference>
<dbReference type="STRING" id="209880.SAMN02910343_01483"/>
<dbReference type="InterPro" id="IPR004837">
    <property type="entry name" value="NaCa_Exmemb"/>
</dbReference>
<dbReference type="PANTHER" id="PTHR10846">
    <property type="entry name" value="SODIUM/POTASSIUM/CALCIUM EXCHANGER"/>
    <property type="match status" value="1"/>
</dbReference>
<keyword evidence="4 5" id="KW-0472">Membrane</keyword>
<dbReference type="AlphaFoldDB" id="A0A1G5WPS8"/>
<dbReference type="GO" id="GO:0005886">
    <property type="term" value="C:plasma membrane"/>
    <property type="evidence" value="ECO:0007669"/>
    <property type="project" value="TreeGrafter"/>
</dbReference>
<comment type="subcellular location">
    <subcellularLocation>
        <location evidence="1">Membrane</location>
        <topology evidence="1">Multi-pass membrane protein</topology>
    </subcellularLocation>
</comment>
<evidence type="ECO:0000256" key="5">
    <source>
        <dbReference type="SAM" id="Phobius"/>
    </source>
</evidence>
<dbReference type="GO" id="GO:0008273">
    <property type="term" value="F:calcium, potassium:sodium antiporter activity"/>
    <property type="evidence" value="ECO:0007669"/>
    <property type="project" value="TreeGrafter"/>
</dbReference>
<feature type="transmembrane region" description="Helical" evidence="5">
    <location>
        <begin position="171"/>
        <end position="189"/>
    </location>
</feature>
<feature type="transmembrane region" description="Helical" evidence="5">
    <location>
        <begin position="31"/>
        <end position="54"/>
    </location>
</feature>
<evidence type="ECO:0000256" key="4">
    <source>
        <dbReference type="ARBA" id="ARBA00023136"/>
    </source>
</evidence>
<dbReference type="OrthoDB" id="9794225at2"/>
<dbReference type="NCBIfam" id="TIGR00367">
    <property type="entry name" value="calcium/sodium antiporter"/>
    <property type="match status" value="1"/>
</dbReference>
<feature type="transmembrane region" description="Helical" evidence="5">
    <location>
        <begin position="300"/>
        <end position="316"/>
    </location>
</feature>
<keyword evidence="2 5" id="KW-0812">Transmembrane</keyword>
<gene>
    <name evidence="7" type="ORF">SAMN02910343_01483</name>
</gene>
<evidence type="ECO:0000313" key="8">
    <source>
        <dbReference type="Proteomes" id="UP000199689"/>
    </source>
</evidence>
<keyword evidence="3 5" id="KW-1133">Transmembrane helix</keyword>
<dbReference type="Gene3D" id="1.20.1420.30">
    <property type="entry name" value="NCX, central ion-binding region"/>
    <property type="match status" value="1"/>
</dbReference>
<feature type="transmembrane region" description="Helical" evidence="5">
    <location>
        <begin position="243"/>
        <end position="263"/>
    </location>
</feature>
<dbReference type="EMBL" id="FMXA01000025">
    <property type="protein sequence ID" value="SDA59497.1"/>
    <property type="molecule type" value="Genomic_DNA"/>
</dbReference>
<evidence type="ECO:0000256" key="1">
    <source>
        <dbReference type="ARBA" id="ARBA00004141"/>
    </source>
</evidence>
<reference evidence="7 8" key="1">
    <citation type="submission" date="2016-10" db="EMBL/GenBank/DDBJ databases">
        <authorList>
            <person name="de Groot N.N."/>
        </authorList>
    </citation>
    <scope>NUCLEOTIDE SEQUENCE [LARGE SCALE GENOMIC DNA]</scope>
    <source>
        <strain evidence="7 8">DSM 15230</strain>
    </source>
</reference>
<dbReference type="InterPro" id="IPR044880">
    <property type="entry name" value="NCX_ion-bd_dom_sf"/>
</dbReference>
<protein>
    <submittedName>
        <fullName evidence="7">Cation:H+ antiporter</fullName>
    </submittedName>
</protein>
<accession>A0A1G5WPS8</accession>
<evidence type="ECO:0000259" key="6">
    <source>
        <dbReference type="Pfam" id="PF01699"/>
    </source>
</evidence>
<feature type="domain" description="Sodium/calcium exchanger membrane region" evidence="6">
    <location>
        <begin position="7"/>
        <end position="145"/>
    </location>
</feature>
<dbReference type="GO" id="GO:0006874">
    <property type="term" value="P:intracellular calcium ion homeostasis"/>
    <property type="evidence" value="ECO:0007669"/>
    <property type="project" value="TreeGrafter"/>
</dbReference>
<organism evidence="7 8">
    <name type="scientific">Allisonella histaminiformans</name>
    <dbReference type="NCBI Taxonomy" id="209880"/>
    <lineage>
        <taxon>Bacteria</taxon>
        <taxon>Bacillati</taxon>
        <taxon>Bacillota</taxon>
        <taxon>Negativicutes</taxon>
        <taxon>Veillonellales</taxon>
        <taxon>Veillonellaceae</taxon>
        <taxon>Allisonella</taxon>
    </lineage>
</organism>
<feature type="domain" description="Sodium/calcium exchanger membrane region" evidence="6">
    <location>
        <begin position="175"/>
        <end position="316"/>
    </location>
</feature>
<sequence>MHHILSAAVLLVAGIFLVAKGGDRFVDSASWIARAAGIPAFIIGATIVSIATTLPEITVSVMAAMQGSTELAAGNAVGTVISNTGLILGIAFFFMNVTIRRSDYLVQSLLLIFSAAVIWWGCQNGFLSTPATLLLMLFFFIFVYRNLSAGRQHRQHTRETREHMDTSRRNIIRNMLGFFFGAAAILIGSRLMVFGGTSLAQLLGIPERIIGITVVAVGTSIPELVTTLAAIRKNEHDLSAGNIIGANILDLTLILPLCSLASGNPLPAAPSAVTFDLPACLLITLIGILPLLIREKAGRIQGLLLLASYAAYLVVIL</sequence>
<name>A0A1G5WPS8_9FIRM</name>
<feature type="transmembrane region" description="Helical" evidence="5">
    <location>
        <begin position="209"/>
        <end position="231"/>
    </location>
</feature>